<dbReference type="Proteomes" id="UP001369248">
    <property type="component" value="Chromosome"/>
</dbReference>
<accession>A0ABZ2H339</accession>
<dbReference type="EMBL" id="CP146072">
    <property type="protein sequence ID" value="WWR36206.1"/>
    <property type="molecule type" value="Genomic_DNA"/>
</dbReference>
<evidence type="ECO:0000313" key="1">
    <source>
        <dbReference type="EMBL" id="WWR36206.1"/>
    </source>
</evidence>
<dbReference type="RefSeq" id="WP_307988251.1">
    <property type="nucleotide sequence ID" value="NZ_CP146072.1"/>
</dbReference>
<protein>
    <submittedName>
        <fullName evidence="1">Uncharacterized protein</fullName>
    </submittedName>
</protein>
<keyword evidence="2" id="KW-1185">Reference proteome</keyword>
<organism evidence="1 2">
    <name type="scientific">Pseudomonas bubulae</name>
    <dbReference type="NCBI Taxonomy" id="2316085"/>
    <lineage>
        <taxon>Bacteria</taxon>
        <taxon>Pseudomonadati</taxon>
        <taxon>Pseudomonadota</taxon>
        <taxon>Gammaproteobacteria</taxon>
        <taxon>Pseudomonadales</taxon>
        <taxon>Pseudomonadaceae</taxon>
        <taxon>Pseudomonas</taxon>
    </lineage>
</organism>
<proteinExistence type="predicted"/>
<gene>
    <name evidence="1" type="ORF">V6B39_14505</name>
</gene>
<sequence>MPLMQATTRAGPWLVFDALSQPSQLVDTATEQPLALMQPVAADGRVIGPGQIRVKKSRCEVLSPAAAAASEFTLGLRLHL</sequence>
<dbReference type="GeneID" id="89544478"/>
<reference evidence="2" key="1">
    <citation type="submission" date="2024-02" db="EMBL/GenBank/DDBJ databases">
        <title>Exploring bacterial hosts of class 1 integrons in salad vegetable microbiomes with epicPCR.</title>
        <authorList>
            <person name="Qi Q."/>
            <person name="Ghaly T.M."/>
            <person name="Gillings M.R."/>
            <person name="Tetu S.G."/>
        </authorList>
    </citation>
    <scope>NUCLEOTIDE SEQUENCE [LARGE SCALE GENOMIC DNA]</scope>
    <source>
        <strain evidence="2">S2-2023-2</strain>
    </source>
</reference>
<evidence type="ECO:0000313" key="2">
    <source>
        <dbReference type="Proteomes" id="UP001369248"/>
    </source>
</evidence>
<name>A0ABZ2H339_9PSED</name>